<organism evidence="10 11">
    <name type="scientific">Bacteroides uniformis</name>
    <dbReference type="NCBI Taxonomy" id="820"/>
    <lineage>
        <taxon>Bacteria</taxon>
        <taxon>Pseudomonadati</taxon>
        <taxon>Bacteroidota</taxon>
        <taxon>Bacteroidia</taxon>
        <taxon>Bacteroidales</taxon>
        <taxon>Bacteroidaceae</taxon>
        <taxon>Bacteroides</taxon>
    </lineage>
</organism>
<dbReference type="InterPro" id="IPR002625">
    <property type="entry name" value="Smr_dom"/>
</dbReference>
<comment type="caution">
    <text evidence="10">The sequence shown here is derived from an EMBL/GenBank/DDBJ whole genome shotgun (WGS) entry which is preliminary data.</text>
</comment>
<dbReference type="GO" id="GO:0004519">
    <property type="term" value="F:endonuclease activity"/>
    <property type="evidence" value="ECO:0007669"/>
    <property type="project" value="UniProtKB-KW"/>
</dbReference>
<dbReference type="Gene3D" id="3.30.1370.110">
    <property type="match status" value="1"/>
</dbReference>
<evidence type="ECO:0000256" key="3">
    <source>
        <dbReference type="ARBA" id="ARBA00022741"/>
    </source>
</evidence>
<evidence type="ECO:0000259" key="9">
    <source>
        <dbReference type="PROSITE" id="PS50828"/>
    </source>
</evidence>
<dbReference type="GO" id="GO:0005524">
    <property type="term" value="F:ATP binding"/>
    <property type="evidence" value="ECO:0007669"/>
    <property type="project" value="UniProtKB-KW"/>
</dbReference>
<evidence type="ECO:0000256" key="2">
    <source>
        <dbReference type="ARBA" id="ARBA00022730"/>
    </source>
</evidence>
<reference evidence="10 11" key="1">
    <citation type="journal article" date="2016" name="Nat. Biotechnol.">
        <title>Measurement of bacterial replication rates in microbial communities.</title>
        <authorList>
            <person name="Brown C.T."/>
            <person name="Olm M.R."/>
            <person name="Thomas B.C."/>
            <person name="Banfield J.F."/>
        </authorList>
    </citation>
    <scope>NUCLEOTIDE SEQUENCE [LARGE SCALE GENOMIC DNA]</scope>
    <source>
        <strain evidence="10">45_41</strain>
    </source>
</reference>
<keyword evidence="7" id="KW-0694">RNA-binding</keyword>
<dbReference type="Proteomes" id="UP000186549">
    <property type="component" value="Unassembled WGS sequence"/>
</dbReference>
<evidence type="ECO:0000256" key="6">
    <source>
        <dbReference type="ARBA" id="ARBA00022840"/>
    </source>
</evidence>
<dbReference type="GO" id="GO:0003677">
    <property type="term" value="F:DNA binding"/>
    <property type="evidence" value="ECO:0007669"/>
    <property type="project" value="UniProtKB-KW"/>
</dbReference>
<dbReference type="EMBL" id="MNQU01000004">
    <property type="protein sequence ID" value="OKZ40783.1"/>
    <property type="molecule type" value="Genomic_DNA"/>
</dbReference>
<dbReference type="FunFam" id="3.30.1370.110:FF:000004">
    <property type="entry name" value="Endonuclease MutS2"/>
    <property type="match status" value="1"/>
</dbReference>
<keyword evidence="8" id="KW-0238">DNA-binding</keyword>
<dbReference type="InterPro" id="IPR036063">
    <property type="entry name" value="Smr_dom_sf"/>
</dbReference>
<dbReference type="GO" id="GO:0016787">
    <property type="term" value="F:hydrolase activity"/>
    <property type="evidence" value="ECO:0007669"/>
    <property type="project" value="UniProtKB-KW"/>
</dbReference>
<evidence type="ECO:0000256" key="8">
    <source>
        <dbReference type="ARBA" id="ARBA00023125"/>
    </source>
</evidence>
<accession>A0A1Q6IIY6</accession>
<dbReference type="AlphaFoldDB" id="A0A1Q6IIY6"/>
<keyword evidence="6" id="KW-0067">ATP-binding</keyword>
<dbReference type="GO" id="GO:0019843">
    <property type="term" value="F:rRNA binding"/>
    <property type="evidence" value="ECO:0007669"/>
    <property type="project" value="UniProtKB-KW"/>
</dbReference>
<sequence length="102" mass="11370">MSAKSTFISVQTQDSMYEKKLHFKQDIDVRGMRGDEALQAVTYFIDDAILVGMSRVRILHGTGTGILRTLIRQYLETVPGVRHFADEHIQFGGAGITVVDLS</sequence>
<evidence type="ECO:0000313" key="10">
    <source>
        <dbReference type="EMBL" id="OKZ40783.1"/>
    </source>
</evidence>
<name>A0A1Q6IIY6_BACUN</name>
<keyword evidence="2" id="KW-0699">rRNA-binding</keyword>
<proteinExistence type="predicted"/>
<evidence type="ECO:0000256" key="4">
    <source>
        <dbReference type="ARBA" id="ARBA00022759"/>
    </source>
</evidence>
<evidence type="ECO:0000313" key="11">
    <source>
        <dbReference type="Proteomes" id="UP000186549"/>
    </source>
</evidence>
<dbReference type="SUPFAM" id="SSF160443">
    <property type="entry name" value="SMR domain-like"/>
    <property type="match status" value="1"/>
</dbReference>
<dbReference type="SMART" id="SM00463">
    <property type="entry name" value="SMR"/>
    <property type="match status" value="1"/>
</dbReference>
<evidence type="ECO:0000256" key="1">
    <source>
        <dbReference type="ARBA" id="ARBA00022722"/>
    </source>
</evidence>
<gene>
    <name evidence="10" type="ORF">BHV79_00245</name>
</gene>
<keyword evidence="1" id="KW-0540">Nuclease</keyword>
<evidence type="ECO:0000256" key="5">
    <source>
        <dbReference type="ARBA" id="ARBA00022801"/>
    </source>
</evidence>
<keyword evidence="5" id="KW-0378">Hydrolase</keyword>
<keyword evidence="4" id="KW-0255">Endonuclease</keyword>
<protein>
    <recommendedName>
        <fullName evidence="9">Smr domain-containing protein</fullName>
    </recommendedName>
</protein>
<evidence type="ECO:0000256" key="7">
    <source>
        <dbReference type="ARBA" id="ARBA00022884"/>
    </source>
</evidence>
<keyword evidence="3" id="KW-0547">Nucleotide-binding</keyword>
<dbReference type="PROSITE" id="PS50828">
    <property type="entry name" value="SMR"/>
    <property type="match status" value="1"/>
</dbReference>
<feature type="domain" description="Smr" evidence="9">
    <location>
        <begin position="27"/>
        <end position="102"/>
    </location>
</feature>
<dbReference type="Pfam" id="PF01713">
    <property type="entry name" value="Smr"/>
    <property type="match status" value="1"/>
</dbReference>